<dbReference type="SUPFAM" id="SSF52768">
    <property type="entry name" value="Arginase/deacetylase"/>
    <property type="match status" value="1"/>
</dbReference>
<feature type="domain" description="Histone deacetylase" evidence="1">
    <location>
        <begin position="2"/>
        <end position="134"/>
    </location>
</feature>
<dbReference type="PRINTS" id="PR01270">
    <property type="entry name" value="HDASUPER"/>
</dbReference>
<organism evidence="2 3">
    <name type="scientific">Phlebiopsis gigantea (strain 11061_1 CR5-6)</name>
    <name type="common">White-rot fungus</name>
    <name type="synonym">Peniophora gigantea</name>
    <dbReference type="NCBI Taxonomy" id="745531"/>
    <lineage>
        <taxon>Eukaryota</taxon>
        <taxon>Fungi</taxon>
        <taxon>Dikarya</taxon>
        <taxon>Basidiomycota</taxon>
        <taxon>Agaricomycotina</taxon>
        <taxon>Agaricomycetes</taxon>
        <taxon>Polyporales</taxon>
        <taxon>Phanerochaetaceae</taxon>
        <taxon>Phlebiopsis</taxon>
    </lineage>
</organism>
<dbReference type="InterPro" id="IPR053244">
    <property type="entry name" value="HDAC_HD_type_1"/>
</dbReference>
<dbReference type="Pfam" id="PF00850">
    <property type="entry name" value="Hist_deacetyl"/>
    <property type="match status" value="1"/>
</dbReference>
<dbReference type="InterPro" id="IPR037138">
    <property type="entry name" value="His_deacetylse_dom_sf"/>
</dbReference>
<evidence type="ECO:0000259" key="1">
    <source>
        <dbReference type="Pfam" id="PF00850"/>
    </source>
</evidence>
<protein>
    <recommendedName>
        <fullName evidence="1">Histone deacetylase domain-containing protein</fullName>
    </recommendedName>
</protein>
<dbReference type="AlphaFoldDB" id="A0A0C3PIJ1"/>
<dbReference type="PANTHER" id="PTHR47558:SF1">
    <property type="entry name" value="HISTONE DEACETYLASE HOS3"/>
    <property type="match status" value="1"/>
</dbReference>
<dbReference type="EMBL" id="KN840533">
    <property type="protein sequence ID" value="KIP05798.1"/>
    <property type="molecule type" value="Genomic_DNA"/>
</dbReference>
<dbReference type="GO" id="GO:0005634">
    <property type="term" value="C:nucleus"/>
    <property type="evidence" value="ECO:0007669"/>
    <property type="project" value="TreeGrafter"/>
</dbReference>
<dbReference type="InterPro" id="IPR023801">
    <property type="entry name" value="His_deacetylse_dom"/>
</dbReference>
<dbReference type="InterPro" id="IPR000286">
    <property type="entry name" value="HDACs"/>
</dbReference>
<dbReference type="GO" id="GO:0004407">
    <property type="term" value="F:histone deacetylase activity"/>
    <property type="evidence" value="ECO:0007669"/>
    <property type="project" value="TreeGrafter"/>
</dbReference>
<sequence>RAFVAVRPPGHHCVSGAPAGLGFVNNVMVGAVHSFYQHGYTHIVIFDTDLHHGNGTQQIVQQINEQRAKSKTGQESRPIMFFGSMHDIKSYPCSDQKPGTTAAALLCRSGEDGQWIENTMMVSWNSEDEFWKAYHDRYGRLITQAQRFIQTTKASPDKVMVLMRFVHTP</sequence>
<accession>A0A0C3PIJ1</accession>
<gene>
    <name evidence="2" type="ORF">PHLGIDRAFT_73641</name>
</gene>
<evidence type="ECO:0000313" key="2">
    <source>
        <dbReference type="EMBL" id="KIP05798.1"/>
    </source>
</evidence>
<dbReference type="Gene3D" id="3.40.800.20">
    <property type="entry name" value="Histone deacetylase domain"/>
    <property type="match status" value="1"/>
</dbReference>
<evidence type="ECO:0000313" key="3">
    <source>
        <dbReference type="Proteomes" id="UP000053257"/>
    </source>
</evidence>
<dbReference type="GO" id="GO:0010468">
    <property type="term" value="P:regulation of gene expression"/>
    <property type="evidence" value="ECO:0007669"/>
    <property type="project" value="UniProtKB-ARBA"/>
</dbReference>
<dbReference type="HOGENOM" id="CLU_110541_0_0_1"/>
<dbReference type="InterPro" id="IPR023696">
    <property type="entry name" value="Ureohydrolase_dom_sf"/>
</dbReference>
<reference evidence="2 3" key="1">
    <citation type="journal article" date="2014" name="PLoS Genet.">
        <title>Analysis of the Phlebiopsis gigantea genome, transcriptome and secretome provides insight into its pioneer colonization strategies of wood.</title>
        <authorList>
            <person name="Hori C."/>
            <person name="Ishida T."/>
            <person name="Igarashi K."/>
            <person name="Samejima M."/>
            <person name="Suzuki H."/>
            <person name="Master E."/>
            <person name="Ferreira P."/>
            <person name="Ruiz-Duenas F.J."/>
            <person name="Held B."/>
            <person name="Canessa P."/>
            <person name="Larrondo L.F."/>
            <person name="Schmoll M."/>
            <person name="Druzhinina I.S."/>
            <person name="Kubicek C.P."/>
            <person name="Gaskell J.A."/>
            <person name="Kersten P."/>
            <person name="St John F."/>
            <person name="Glasner J."/>
            <person name="Sabat G."/>
            <person name="Splinter BonDurant S."/>
            <person name="Syed K."/>
            <person name="Yadav J."/>
            <person name="Mgbeahuruike A.C."/>
            <person name="Kovalchuk A."/>
            <person name="Asiegbu F.O."/>
            <person name="Lackner G."/>
            <person name="Hoffmeister D."/>
            <person name="Rencoret J."/>
            <person name="Gutierrez A."/>
            <person name="Sun H."/>
            <person name="Lindquist E."/>
            <person name="Barry K."/>
            <person name="Riley R."/>
            <person name="Grigoriev I.V."/>
            <person name="Henrissat B."/>
            <person name="Kues U."/>
            <person name="Berka R.M."/>
            <person name="Martinez A.T."/>
            <person name="Covert S.F."/>
            <person name="Blanchette R.A."/>
            <person name="Cullen D."/>
        </authorList>
    </citation>
    <scope>NUCLEOTIDE SEQUENCE [LARGE SCALE GENOMIC DNA]</scope>
    <source>
        <strain evidence="2 3">11061_1 CR5-6</strain>
    </source>
</reference>
<dbReference type="Proteomes" id="UP000053257">
    <property type="component" value="Unassembled WGS sequence"/>
</dbReference>
<name>A0A0C3PIJ1_PHLG1</name>
<dbReference type="STRING" id="745531.A0A0C3PIJ1"/>
<proteinExistence type="predicted"/>
<dbReference type="OrthoDB" id="424012at2759"/>
<keyword evidence="3" id="KW-1185">Reference proteome</keyword>
<dbReference type="PANTHER" id="PTHR47558">
    <property type="entry name" value="HISTONE DEACETYLASE HOS3"/>
    <property type="match status" value="1"/>
</dbReference>
<feature type="non-terminal residue" evidence="2">
    <location>
        <position position="1"/>
    </location>
</feature>